<sequence>MPKGQVAIYWDASAILSVLFKDSHSETAIAWAESEGVHFISTLAYAEVCAVIARMKKERILSSPLVAASFETLEHGPWRYLTADPEWEITKNLSEKWSLRGADLWHLATAKSLHKELPELILLTFDGRLQKASQGEGFVP</sequence>
<gene>
    <name evidence="2" type="ORF">H8E23_18165</name>
</gene>
<protein>
    <submittedName>
        <fullName evidence="2">Type II toxin-antitoxin system VapC family toxin</fullName>
    </submittedName>
</protein>
<feature type="domain" description="PIN" evidence="1">
    <location>
        <begin position="8"/>
        <end position="132"/>
    </location>
</feature>
<evidence type="ECO:0000259" key="1">
    <source>
        <dbReference type="Pfam" id="PF01850"/>
    </source>
</evidence>
<accession>A0A8J6NV03</accession>
<dbReference type="Pfam" id="PF01850">
    <property type="entry name" value="PIN"/>
    <property type="match status" value="1"/>
</dbReference>
<dbReference type="InterPro" id="IPR029060">
    <property type="entry name" value="PIN-like_dom_sf"/>
</dbReference>
<dbReference type="AlphaFoldDB" id="A0A8J6NV03"/>
<comment type="caution">
    <text evidence="2">The sequence shown here is derived from an EMBL/GenBank/DDBJ whole genome shotgun (WGS) entry which is preliminary data.</text>
</comment>
<name>A0A8J6NV03_9BACT</name>
<dbReference type="EMBL" id="JACNJH010000287">
    <property type="protein sequence ID" value="MBC8363310.1"/>
    <property type="molecule type" value="Genomic_DNA"/>
</dbReference>
<organism evidence="2 3">
    <name type="scientific">Candidatus Desulfatibia profunda</name>
    <dbReference type="NCBI Taxonomy" id="2841695"/>
    <lineage>
        <taxon>Bacteria</taxon>
        <taxon>Pseudomonadati</taxon>
        <taxon>Thermodesulfobacteriota</taxon>
        <taxon>Desulfobacteria</taxon>
        <taxon>Desulfobacterales</taxon>
        <taxon>Desulfobacterales incertae sedis</taxon>
        <taxon>Candidatus Desulfatibia</taxon>
    </lineage>
</organism>
<dbReference type="InterPro" id="IPR002716">
    <property type="entry name" value="PIN_dom"/>
</dbReference>
<dbReference type="CDD" id="cd09874">
    <property type="entry name" value="PIN_MT3492-like"/>
    <property type="match status" value="1"/>
</dbReference>
<dbReference type="SUPFAM" id="SSF88723">
    <property type="entry name" value="PIN domain-like"/>
    <property type="match status" value="1"/>
</dbReference>
<dbReference type="Gene3D" id="3.40.50.1010">
    <property type="entry name" value="5'-nuclease"/>
    <property type="match status" value="1"/>
</dbReference>
<evidence type="ECO:0000313" key="2">
    <source>
        <dbReference type="EMBL" id="MBC8363310.1"/>
    </source>
</evidence>
<proteinExistence type="predicted"/>
<evidence type="ECO:0000313" key="3">
    <source>
        <dbReference type="Proteomes" id="UP000603434"/>
    </source>
</evidence>
<reference evidence="2 3" key="1">
    <citation type="submission" date="2020-08" db="EMBL/GenBank/DDBJ databases">
        <title>Bridging the membrane lipid divide: bacteria of the FCB group superphylum have the potential to synthesize archaeal ether lipids.</title>
        <authorList>
            <person name="Villanueva L."/>
            <person name="Von Meijenfeldt F.A.B."/>
            <person name="Westbye A.B."/>
            <person name="Yadav S."/>
            <person name="Hopmans E.C."/>
            <person name="Dutilh B.E."/>
            <person name="Sinninghe Damste J.S."/>
        </authorList>
    </citation>
    <scope>NUCLEOTIDE SEQUENCE [LARGE SCALE GENOMIC DNA]</scope>
    <source>
        <strain evidence="2">NIOZ-UU30</strain>
    </source>
</reference>
<dbReference type="Proteomes" id="UP000603434">
    <property type="component" value="Unassembled WGS sequence"/>
</dbReference>